<dbReference type="OrthoDB" id="1657402at2759"/>
<dbReference type="GO" id="GO:0005576">
    <property type="term" value="C:extracellular region"/>
    <property type="evidence" value="ECO:0007669"/>
    <property type="project" value="UniProtKB-SubCell"/>
</dbReference>
<evidence type="ECO:0000313" key="17">
    <source>
        <dbReference type="Proteomes" id="UP000015530"/>
    </source>
</evidence>
<dbReference type="InterPro" id="IPR016162">
    <property type="entry name" value="Ald_DH_N"/>
</dbReference>
<dbReference type="Pfam" id="PF13363">
    <property type="entry name" value="BetaGal_dom3"/>
    <property type="match status" value="1"/>
</dbReference>
<dbReference type="SUPFAM" id="SSF51445">
    <property type="entry name" value="(Trans)glycosidases"/>
    <property type="match status" value="1"/>
</dbReference>
<evidence type="ECO:0000313" key="16">
    <source>
        <dbReference type="EMBL" id="EQB52918.1"/>
    </source>
</evidence>
<dbReference type="InterPro" id="IPR008979">
    <property type="entry name" value="Galactose-bd-like_sf"/>
</dbReference>
<dbReference type="EC" id="3.2.1.23" evidence="4 14"/>
<dbReference type="Proteomes" id="UP000015530">
    <property type="component" value="Unassembled WGS sequence"/>
</dbReference>
<dbReference type="Gene3D" id="2.60.390.10">
    <property type="entry name" value="Beta-galactosidase, domain 3"/>
    <property type="match status" value="1"/>
</dbReference>
<keyword evidence="10" id="KW-0325">Glycoprotein</keyword>
<dbReference type="EMBL" id="AMYD01001490">
    <property type="protein sequence ID" value="EQB52918.1"/>
    <property type="molecule type" value="Genomic_DNA"/>
</dbReference>
<evidence type="ECO:0000256" key="9">
    <source>
        <dbReference type="ARBA" id="ARBA00023157"/>
    </source>
</evidence>
<dbReference type="InterPro" id="IPR015590">
    <property type="entry name" value="Aldehyde_DH_dom"/>
</dbReference>
<dbReference type="InterPro" id="IPR037110">
    <property type="entry name" value="Betagal_dom2_sf"/>
</dbReference>
<dbReference type="Pfam" id="PF10435">
    <property type="entry name" value="BetaGal_dom2"/>
    <property type="match status" value="1"/>
</dbReference>
<dbReference type="PANTHER" id="PTHR43353:SF6">
    <property type="entry name" value="CYTOPLASMIC ALDEHYDE DEHYDROGENASE (EUROFUNG)"/>
    <property type="match status" value="1"/>
</dbReference>
<evidence type="ECO:0000256" key="14">
    <source>
        <dbReference type="RuleBase" id="RU000675"/>
    </source>
</evidence>
<dbReference type="Pfam" id="PF00171">
    <property type="entry name" value="Aldedh"/>
    <property type="match status" value="1"/>
</dbReference>
<dbReference type="InterPro" id="IPR025972">
    <property type="entry name" value="BetaGal_dom3"/>
</dbReference>
<protein>
    <recommendedName>
        <fullName evidence="4 14">Beta-galactosidase</fullName>
        <ecNumber evidence="4 14">3.2.1.23</ecNumber>
    </recommendedName>
</protein>
<dbReference type="FunFam" id="2.60.120.260:FF:000065">
    <property type="entry name" value="Beta-galactosidase A"/>
    <property type="match status" value="1"/>
</dbReference>
<dbReference type="Pfam" id="PF01301">
    <property type="entry name" value="Glyco_hydro_35"/>
    <property type="match status" value="1"/>
</dbReference>
<dbReference type="InterPro" id="IPR017853">
    <property type="entry name" value="GH"/>
</dbReference>
<comment type="subcellular location">
    <subcellularLocation>
        <location evidence="2">Secreted</location>
    </subcellularLocation>
</comment>
<dbReference type="InterPro" id="IPR031330">
    <property type="entry name" value="Gly_Hdrlase_35_cat"/>
</dbReference>
<dbReference type="InterPro" id="IPR001944">
    <property type="entry name" value="Glycoside_Hdrlase_35"/>
</dbReference>
<keyword evidence="6" id="KW-0732">Signal</keyword>
<dbReference type="GO" id="GO:0000272">
    <property type="term" value="P:polysaccharide catabolic process"/>
    <property type="evidence" value="ECO:0007669"/>
    <property type="project" value="UniProtKB-KW"/>
</dbReference>
<dbReference type="STRING" id="1237896.T0KJ85"/>
<dbReference type="InterPro" id="IPR019801">
    <property type="entry name" value="Glyco_hydro_35_CS"/>
</dbReference>
<reference evidence="17" key="1">
    <citation type="journal article" date="2013" name="Mol. Plant Microbe Interact.">
        <title>Global aspects of pacC regulation of pathogenicity genes in Colletotrichum gloeosporioides as revealed by transcriptome analysis.</title>
        <authorList>
            <person name="Alkan N."/>
            <person name="Meng X."/>
            <person name="Friedlander G."/>
            <person name="Reuveni E."/>
            <person name="Sukno S."/>
            <person name="Sherman A."/>
            <person name="Thon M."/>
            <person name="Fluhr R."/>
            <person name="Prusky D."/>
        </authorList>
    </citation>
    <scope>NUCLEOTIDE SEQUENCE [LARGE SCALE GENOMIC DNA]</scope>
    <source>
        <strain evidence="17">Cg-14</strain>
    </source>
</reference>
<keyword evidence="12 14" id="KW-0326">Glycosidase</keyword>
<keyword evidence="8" id="KW-0560">Oxidoreductase</keyword>
<dbReference type="SUPFAM" id="SSF117100">
    <property type="entry name" value="Beta-galactosidase LacA, domain 3"/>
    <property type="match status" value="1"/>
</dbReference>
<dbReference type="InterPro" id="IPR018954">
    <property type="entry name" value="Betagal_dom2"/>
</dbReference>
<evidence type="ECO:0000256" key="13">
    <source>
        <dbReference type="ARBA" id="ARBA00023326"/>
    </source>
</evidence>
<organism evidence="16 17">
    <name type="scientific">Colletotrichum gloeosporioides (strain Cg-14)</name>
    <name type="common">Anthracnose fungus</name>
    <name type="synonym">Glomerella cingulata</name>
    <dbReference type="NCBI Taxonomy" id="1237896"/>
    <lineage>
        <taxon>Eukaryota</taxon>
        <taxon>Fungi</taxon>
        <taxon>Dikarya</taxon>
        <taxon>Ascomycota</taxon>
        <taxon>Pezizomycotina</taxon>
        <taxon>Sordariomycetes</taxon>
        <taxon>Hypocreomycetidae</taxon>
        <taxon>Glomerellales</taxon>
        <taxon>Glomerellaceae</taxon>
        <taxon>Colletotrichum</taxon>
        <taxon>Colletotrichum gloeosporioides species complex</taxon>
    </lineage>
</organism>
<evidence type="ECO:0000256" key="5">
    <source>
        <dbReference type="ARBA" id="ARBA00022525"/>
    </source>
</evidence>
<proteinExistence type="inferred from homology"/>
<keyword evidence="7 14" id="KW-0378">Hydrolase</keyword>
<evidence type="ECO:0000256" key="6">
    <source>
        <dbReference type="ARBA" id="ARBA00022729"/>
    </source>
</evidence>
<evidence type="ECO:0000256" key="1">
    <source>
        <dbReference type="ARBA" id="ARBA00001412"/>
    </source>
</evidence>
<comment type="caution">
    <text evidence="16">The sequence shown here is derived from an EMBL/GenBank/DDBJ whole genome shotgun (WGS) entry which is preliminary data.</text>
</comment>
<dbReference type="PANTHER" id="PTHR43353">
    <property type="entry name" value="SUCCINATE-SEMIALDEHYDE DEHYDROGENASE, MITOCHONDRIAL"/>
    <property type="match status" value="1"/>
</dbReference>
<dbReference type="SUPFAM" id="SSF49785">
    <property type="entry name" value="Galactose-binding domain-like"/>
    <property type="match status" value="2"/>
</dbReference>
<evidence type="ECO:0000256" key="7">
    <source>
        <dbReference type="ARBA" id="ARBA00022801"/>
    </source>
</evidence>
<evidence type="ECO:0000256" key="12">
    <source>
        <dbReference type="ARBA" id="ARBA00023295"/>
    </source>
</evidence>
<comment type="catalytic activity">
    <reaction evidence="1 14">
        <text>Hydrolysis of terminal non-reducing beta-D-galactose residues in beta-D-galactosides.</text>
        <dbReference type="EC" id="3.2.1.23"/>
    </reaction>
</comment>
<evidence type="ECO:0000256" key="2">
    <source>
        <dbReference type="ARBA" id="ARBA00004613"/>
    </source>
</evidence>
<dbReference type="HOGENOM" id="CLU_005732_2_0_1"/>
<dbReference type="Gene3D" id="3.40.605.10">
    <property type="entry name" value="Aldehyde Dehydrogenase, Chain A, domain 1"/>
    <property type="match status" value="1"/>
</dbReference>
<dbReference type="Gene3D" id="2.102.20.10">
    <property type="entry name" value="Beta-galactosidase, domain 2"/>
    <property type="match status" value="1"/>
</dbReference>
<name>T0KJ85_COLGC</name>
<keyword evidence="9" id="KW-1015">Disulfide bond</keyword>
<dbReference type="InterPro" id="IPR036833">
    <property type="entry name" value="BetaGal_dom3_sf"/>
</dbReference>
<dbReference type="InterPro" id="IPR050740">
    <property type="entry name" value="Aldehyde_DH_Superfamily"/>
</dbReference>
<dbReference type="InterPro" id="IPR025300">
    <property type="entry name" value="BetaGal_jelly_roll_dom"/>
</dbReference>
<dbReference type="SUPFAM" id="SSF51011">
    <property type="entry name" value="Glycosyl hydrolase domain"/>
    <property type="match status" value="1"/>
</dbReference>
<dbReference type="Gene3D" id="2.60.120.260">
    <property type="entry name" value="Galactose-binding domain-like"/>
    <property type="match status" value="2"/>
</dbReference>
<feature type="domain" description="Beta-galactosidase" evidence="15">
    <location>
        <begin position="740"/>
        <end position="916"/>
    </location>
</feature>
<dbReference type="eggNOG" id="KOG0496">
    <property type="taxonomic scope" value="Eukaryota"/>
</dbReference>
<dbReference type="InterPro" id="IPR016163">
    <property type="entry name" value="Ald_DH_C"/>
</dbReference>
<keyword evidence="13" id="KW-0624">Polysaccharide degradation</keyword>
<comment type="similarity">
    <text evidence="3">Belongs to the glycosyl hydrolase 35 family.</text>
</comment>
<evidence type="ECO:0000256" key="3">
    <source>
        <dbReference type="ARBA" id="ARBA00009809"/>
    </source>
</evidence>
<dbReference type="SUPFAM" id="SSF53720">
    <property type="entry name" value="ALDH-like"/>
    <property type="match status" value="1"/>
</dbReference>
<dbReference type="GO" id="GO:0004565">
    <property type="term" value="F:beta-galactosidase activity"/>
    <property type="evidence" value="ECO:0007669"/>
    <property type="project" value="UniProtKB-EC"/>
</dbReference>
<dbReference type="InterPro" id="IPR016161">
    <property type="entry name" value="Ald_DH/histidinol_DH"/>
</dbReference>
<sequence length="1350" mass="148523">MDNRRNELGDYMHHEIGAEQDYQNFILGLAIEGFKDTAGRISGAVSGVLPESSLQGMKAMVCKRPNAPYHLGLRSVLFALATGNTAILKGAELSPRCYWGIADVFREAGLPEGCLNLIFHAPSDAPAIINELVSHPDIKKVNFTGSSQVGRIIAEMAGRHLKPVLMELGGKASAIVLPDADLDHAALHCAKGAFMNAGQICMSTERIIVHESVADDFHKALVVATKDHFVSKNSTPVLVTAASARRNRDLVADAVSKGATPLMTPKEQLGGLPETRMAPTLLKNVNKEMTLYKTESFGPSVSLFTFKSEDEAVSLANDTNYGLSASIFTRDIGAAFRIGESLESGAVHINSMTVHDDLLALLLLPWAQALITRANSTAPSQDVVTWDNHSLFINGERIIIMSGEFHPWRLPSPGLWLDVFQKIKALGYNGVSFYVNWALVEGHPGEVLMDGIFDLQPFIDAAVEAGLYLIARPGPYVNSELSGGGFPGWLQRNKGELRSMAPDYLNATSTYVSKVLEVISAAQVTKGGPVILVQPENEYSLANIPNIAESYKVLDPKYMEFMKNQFRENGIGLPLISNDAFPLGNWAPGSGEGELDIYAHDTYPLYGGCGDPANWTSLTPLSLTYTYQNHFQQSPSTPYAILEYQGGAPDPWGGVGLDKCAAQINQDFARVFLKDLIGRSIKILNLYMTFGGTNWGNMGHPEGYTSYDHGASIRENRGIDREKYSEAKLQAHWLHVSKAYQTSIPENATTSEFVNTPELQVIPVSSNDTRFYVLRHVQYDTFERTGYTFSVPTTYGNVTIPMLGGELSLHGRDSKIHVTDYDVGGVNLVYSSGEIFTWKKYQDKRLLILYGGDGEEHEFAVPSSLGEPTFEDGADVTSYEIDRLRIVHWKVQKSRRVVHFDGLEVHLLWRNDAYKHWVVDLPDPATGVISPREGEDSVIVRGPYLVRNATFSDNTLHLTGDVNETTTLEILGGVPENASLTFNGQPVEPLQRTVGRIEADITFQTPDLALPDLQSLKWHSINSLPEIQPDYDDSAWQPASLTQSNNPRNLTTPTSLYCSDYGYHGGSLIYRGHFTASGAESLFNITTSGGQAYGHSVWLDNNFVGSFNGDPHVSNFTQEFQLQPLDEGSDHILTVVIDHMGMPMNFYVHSEAMKTPRGILDYSLAGHQQSDIKWKLTGNFGGEEYVEKTRGPLNEGAMYAERQGYHLPSAPSSNWTVASPLEGITSAGIQFYTTTFDLDMPAGYDIPLSFVFENVTSEGKPAIFRTQLFVNGYQFGEYVNHLGPQTRFPVPEGILNYNGMNTVAITLWAFEATGARLQGLQISADHIIQSGYRKPGQTKQPGWEARLGAY</sequence>
<dbReference type="FunFam" id="2.102.20.10:FF:000001">
    <property type="entry name" value="Beta-galactosidase A"/>
    <property type="match status" value="1"/>
</dbReference>
<dbReference type="SMART" id="SM01029">
    <property type="entry name" value="BetaGal_dom2"/>
    <property type="match status" value="1"/>
</dbReference>
<keyword evidence="11" id="KW-0119">Carbohydrate metabolism</keyword>
<keyword evidence="5" id="KW-0964">Secreted</keyword>
<accession>T0KJ85</accession>
<gene>
    <name evidence="16" type="ORF">CGLO_07408</name>
</gene>
<dbReference type="Gene3D" id="3.20.20.80">
    <property type="entry name" value="Glycosidases"/>
    <property type="match status" value="1"/>
</dbReference>
<dbReference type="PROSITE" id="PS01182">
    <property type="entry name" value="GLYCOSYL_HYDROL_F35"/>
    <property type="match status" value="1"/>
</dbReference>
<evidence type="ECO:0000256" key="10">
    <source>
        <dbReference type="ARBA" id="ARBA00023180"/>
    </source>
</evidence>
<evidence type="ECO:0000259" key="15">
    <source>
        <dbReference type="SMART" id="SM01029"/>
    </source>
</evidence>
<dbReference type="FunFam" id="3.20.20.80:FF:000040">
    <property type="entry name" value="Beta-galactosidase A"/>
    <property type="match status" value="1"/>
</dbReference>
<dbReference type="Pfam" id="PF13364">
    <property type="entry name" value="BetaGal_ABD2"/>
    <property type="match status" value="2"/>
</dbReference>
<evidence type="ECO:0000256" key="11">
    <source>
        <dbReference type="ARBA" id="ARBA00023277"/>
    </source>
</evidence>
<evidence type="ECO:0000256" key="8">
    <source>
        <dbReference type="ARBA" id="ARBA00023002"/>
    </source>
</evidence>
<dbReference type="PRINTS" id="PR00742">
    <property type="entry name" value="GLHYDRLASE35"/>
</dbReference>
<dbReference type="OMA" id="ENEYTAC"/>
<dbReference type="FunFam" id="2.60.120.260:FF:000088">
    <property type="entry name" value="Beta-galactosidase A"/>
    <property type="match status" value="1"/>
</dbReference>
<evidence type="ECO:0000256" key="4">
    <source>
        <dbReference type="ARBA" id="ARBA00012756"/>
    </source>
</evidence>
<dbReference type="GO" id="GO:0004777">
    <property type="term" value="F:succinate-semialdehyde dehydrogenase (NAD+) activity"/>
    <property type="evidence" value="ECO:0007669"/>
    <property type="project" value="TreeGrafter"/>
</dbReference>
<dbReference type="GO" id="GO:0009450">
    <property type="term" value="P:gamma-aminobutyric acid catabolic process"/>
    <property type="evidence" value="ECO:0007669"/>
    <property type="project" value="TreeGrafter"/>
</dbReference>
<dbReference type="Gene3D" id="3.40.309.10">
    <property type="entry name" value="Aldehyde Dehydrogenase, Chain A, domain 2"/>
    <property type="match status" value="1"/>
</dbReference>